<reference evidence="1 2" key="1">
    <citation type="submission" date="2023-08" db="EMBL/GenBank/DDBJ databases">
        <title>Rhodoferax potami sp. nov. and Rhodoferax mekongensis sp. nov., isolated from the Mekong River in Thailand.</title>
        <authorList>
            <person name="Kitikhun S."/>
            <person name="Charoenyingcharoen P."/>
            <person name="Siriarchawattana P."/>
            <person name="Likhitrattanapisal S."/>
            <person name="Nilsakha T."/>
            <person name="Chanpet A."/>
            <person name="Rattanawaree P."/>
            <person name="Ingsriswang S."/>
        </authorList>
    </citation>
    <scope>NUCLEOTIDE SEQUENCE [LARGE SCALE GENOMIC DNA]</scope>
    <source>
        <strain evidence="1 2">TBRC 17660</strain>
    </source>
</reference>
<sequence>MSTLDAKIVAVVAPHPDDETLGCGGTLLKHIARGDDVHWIVFTGISTELGFTEERVRSRDEEILRVAESYGFAGTHRLGFPTMQLDRIPKADLVGALGAVVKRLGVHTLYVPYRNDAHSDHAAVFDACAACTKTFRYPSVRSVRAYETLSETEYGVKPEDTGFRPNLFVDVAAFIDRKLEIMSIYANEMAPFPFPRSDVALRAQAQLRGTQCGATAAEAFMLLKEIE</sequence>
<comment type="caution">
    <text evidence="1">The sequence shown here is derived from an EMBL/GenBank/DDBJ whole genome shotgun (WGS) entry which is preliminary data.</text>
</comment>
<dbReference type="EMBL" id="JAVBIK010000001">
    <property type="protein sequence ID" value="MDT7520064.1"/>
    <property type="molecule type" value="Genomic_DNA"/>
</dbReference>
<dbReference type="PANTHER" id="PTHR12993:SF11">
    <property type="entry name" value="N-ACETYLGLUCOSAMINYL-PHOSPHATIDYLINOSITOL DE-N-ACETYLASE"/>
    <property type="match status" value="1"/>
</dbReference>
<gene>
    <name evidence="1" type="ORF">RAE19_15330</name>
</gene>
<protein>
    <submittedName>
        <fullName evidence="1">PIG-L deacetylase family protein</fullName>
    </submittedName>
</protein>
<dbReference type="Gene3D" id="3.40.50.10320">
    <property type="entry name" value="LmbE-like"/>
    <property type="match status" value="1"/>
</dbReference>
<accession>A0ABU3KS47</accession>
<dbReference type="SUPFAM" id="SSF102588">
    <property type="entry name" value="LmbE-like"/>
    <property type="match status" value="1"/>
</dbReference>
<dbReference type="RefSeq" id="WP_313875703.1">
    <property type="nucleotide sequence ID" value="NZ_JAVBIK010000001.1"/>
</dbReference>
<dbReference type="PANTHER" id="PTHR12993">
    <property type="entry name" value="N-ACETYLGLUCOSAMINYL-PHOSPHATIDYLINOSITOL DE-N-ACETYLASE-RELATED"/>
    <property type="match status" value="1"/>
</dbReference>
<dbReference type="Proteomes" id="UP001321700">
    <property type="component" value="Unassembled WGS sequence"/>
</dbReference>
<evidence type="ECO:0000313" key="2">
    <source>
        <dbReference type="Proteomes" id="UP001321700"/>
    </source>
</evidence>
<name>A0ABU3KS47_9BURK</name>
<proteinExistence type="predicted"/>
<dbReference type="Pfam" id="PF02585">
    <property type="entry name" value="PIG-L"/>
    <property type="match status" value="1"/>
</dbReference>
<evidence type="ECO:0000313" key="1">
    <source>
        <dbReference type="EMBL" id="MDT7520064.1"/>
    </source>
</evidence>
<dbReference type="InterPro" id="IPR003737">
    <property type="entry name" value="GlcNAc_PI_deacetylase-related"/>
</dbReference>
<organism evidence="1 2">
    <name type="scientific">Rhodoferax potami</name>
    <dbReference type="NCBI Taxonomy" id="3068338"/>
    <lineage>
        <taxon>Bacteria</taxon>
        <taxon>Pseudomonadati</taxon>
        <taxon>Pseudomonadota</taxon>
        <taxon>Betaproteobacteria</taxon>
        <taxon>Burkholderiales</taxon>
        <taxon>Comamonadaceae</taxon>
        <taxon>Rhodoferax</taxon>
    </lineage>
</organism>
<keyword evidence="2" id="KW-1185">Reference proteome</keyword>
<dbReference type="InterPro" id="IPR024078">
    <property type="entry name" value="LmbE-like_dom_sf"/>
</dbReference>